<dbReference type="AlphaFoldDB" id="A0AAW1I7Q9"/>
<name>A0AAW1I7Q9_SAPOF</name>
<feature type="domain" description="DUF3615" evidence="2">
    <location>
        <begin position="35"/>
        <end position="138"/>
    </location>
</feature>
<organism evidence="3 4">
    <name type="scientific">Saponaria officinalis</name>
    <name type="common">Common soapwort</name>
    <name type="synonym">Lychnis saponaria</name>
    <dbReference type="NCBI Taxonomy" id="3572"/>
    <lineage>
        <taxon>Eukaryota</taxon>
        <taxon>Viridiplantae</taxon>
        <taxon>Streptophyta</taxon>
        <taxon>Embryophyta</taxon>
        <taxon>Tracheophyta</taxon>
        <taxon>Spermatophyta</taxon>
        <taxon>Magnoliopsida</taxon>
        <taxon>eudicotyledons</taxon>
        <taxon>Gunneridae</taxon>
        <taxon>Pentapetalae</taxon>
        <taxon>Caryophyllales</taxon>
        <taxon>Caryophyllaceae</taxon>
        <taxon>Caryophylleae</taxon>
        <taxon>Saponaria</taxon>
    </lineage>
</organism>
<dbReference type="InterPro" id="IPR022059">
    <property type="entry name" value="DUF3615"/>
</dbReference>
<comment type="caution">
    <text evidence="3">The sequence shown here is derived from an EMBL/GenBank/DDBJ whole genome shotgun (WGS) entry which is preliminary data.</text>
</comment>
<evidence type="ECO:0000313" key="4">
    <source>
        <dbReference type="Proteomes" id="UP001443914"/>
    </source>
</evidence>
<dbReference type="PANTHER" id="PTHR34710:SF20">
    <property type="entry name" value="OS10G0550200 PROTEIN"/>
    <property type="match status" value="1"/>
</dbReference>
<gene>
    <name evidence="3" type="ORF">RND81_10G238800</name>
</gene>
<reference evidence="3" key="1">
    <citation type="submission" date="2024-03" db="EMBL/GenBank/DDBJ databases">
        <title>WGS assembly of Saponaria officinalis var. Norfolk2.</title>
        <authorList>
            <person name="Jenkins J."/>
            <person name="Shu S."/>
            <person name="Grimwood J."/>
            <person name="Barry K."/>
            <person name="Goodstein D."/>
            <person name="Schmutz J."/>
            <person name="Leebens-Mack J."/>
            <person name="Osbourn A."/>
        </authorList>
    </citation>
    <scope>NUCLEOTIDE SEQUENCE [LARGE SCALE GENOMIC DNA]</scope>
    <source>
        <strain evidence="3">JIC</strain>
    </source>
</reference>
<dbReference type="EMBL" id="JBDFQZ010000010">
    <property type="protein sequence ID" value="KAK9684873.1"/>
    <property type="molecule type" value="Genomic_DNA"/>
</dbReference>
<evidence type="ECO:0000256" key="1">
    <source>
        <dbReference type="SAM" id="MobiDB-lite"/>
    </source>
</evidence>
<feature type="region of interest" description="Disordered" evidence="1">
    <location>
        <begin position="166"/>
        <end position="194"/>
    </location>
</feature>
<dbReference type="PANTHER" id="PTHR34710">
    <property type="entry name" value="OS03G0834100 PROTEIN"/>
    <property type="match status" value="1"/>
</dbReference>
<dbReference type="Pfam" id="PF12274">
    <property type="entry name" value="DUF3615"/>
    <property type="match status" value="1"/>
</dbReference>
<accession>A0AAW1I7Q9</accession>
<evidence type="ECO:0000259" key="2">
    <source>
        <dbReference type="Pfam" id="PF12274"/>
    </source>
</evidence>
<evidence type="ECO:0000313" key="3">
    <source>
        <dbReference type="EMBL" id="KAK9684873.1"/>
    </source>
</evidence>
<proteinExistence type="predicted"/>
<keyword evidence="4" id="KW-1185">Reference proteome</keyword>
<sequence length="194" mass="21445">MEREGGDGGGRPSIAKTIPRMTRREAEEQCRDYADAALCHLNYKENVDFELVKPGYSGGASISRGTILHVNFTAKRRADPDDPLQTFFAQIRFMSMRVSMADRKMFVDCCVNLGPTHLLPKKAYLAGCQYCHPSVYHPIGGYEKLMLGCDNDDVGWVYCDLISESDSDSDSDSYSDCSLENSGDCAGSRSNPDV</sequence>
<dbReference type="Proteomes" id="UP001443914">
    <property type="component" value="Unassembled WGS sequence"/>
</dbReference>
<protein>
    <recommendedName>
        <fullName evidence="2">DUF3615 domain-containing protein</fullName>
    </recommendedName>
</protein>